<keyword evidence="1" id="KW-0472">Membrane</keyword>
<dbReference type="EMBL" id="VWOX01000008">
    <property type="protein sequence ID" value="KAA5542227.1"/>
    <property type="molecule type" value="Genomic_DNA"/>
</dbReference>
<sequence>MKRILAVMILMQLLLAVGSRAETLLLGVAPVNPKQAGFRLWVSMPRLGGDGFQPVHLKFQALGKQFNRQRRLRLQFRPRAQYATPLDFQYSCDVTVPEGQRAYETSILVPQFYRWERLSLRISEDGRLLGDVPSTFNPPQTTKNWGQHISVGVLTCPPTDSNQPWARFPDLRSLVTVLGDGPLDDRPQIKRFTNKQARDYVDQLKHSWVRFRIIDEDEMQRSWLGYSQLDLLLAPFPILDRMSREQPERLDALLKWASTGGQIWAYSAPADLGTAAVPWLTTPPDSAVNQIQFYPDPAKQLSLDRNNDTSSIDYQPWGFGTYYTNSYTVNATVRKRQTLYDDLTAVNHPMVKRVNRPALLAQMQIVPHGLGRVVLLSASDPFPGSFQLWQALDAKPLKWKQRQGIDYRKGNDSYWAWLMPAVGQPPVTMFVILNGLFVLLIGPVLYFVLRRRKRLYLLYFLAPALAFLVTTGLFCYAYISDGFDNRARIRQLTWVDARGKDTSDPCPQIDQSRQTYYTVIDNQQGLHFDDQSLVLPVHHSERLRRNRYYSADDSRSGEYRIEQTSQSRRYSGAFLPTRDQVHYLVTRPSIGEVPVEVDFKAYPVRLTNRLSTPIRQAAIRAADGSYWTASNLPPGATTEMTSTPANVFGAMATGFIDPAETGMPAPYLSRASTDDRSYLEDRMRRFSQSPPQRSFLLSTEVDQDVFALRRCLQDQCVRLIGGRLP</sequence>
<name>A0A5M6D3Y5_9BACT</name>
<comment type="caution">
    <text evidence="2">The sequence shown here is derived from an EMBL/GenBank/DDBJ whole genome shotgun (WGS) entry which is preliminary data.</text>
</comment>
<feature type="transmembrane region" description="Helical" evidence="1">
    <location>
        <begin position="427"/>
        <end position="449"/>
    </location>
</feature>
<dbReference type="AlphaFoldDB" id="A0A5M6D3Y5"/>
<reference evidence="2 3" key="1">
    <citation type="submission" date="2019-08" db="EMBL/GenBank/DDBJ databases">
        <authorList>
            <person name="Dhanesh K."/>
            <person name="Kumar G."/>
            <person name="Sasikala C."/>
            <person name="Venkata Ramana C."/>
        </authorList>
    </citation>
    <scope>NUCLEOTIDE SEQUENCE [LARGE SCALE GENOMIC DNA]</scope>
    <source>
        <strain evidence="2 3">JC645</strain>
    </source>
</reference>
<dbReference type="Proteomes" id="UP000324479">
    <property type="component" value="Unassembled WGS sequence"/>
</dbReference>
<gene>
    <name evidence="2" type="ORF">FYK55_15605</name>
</gene>
<evidence type="ECO:0000313" key="3">
    <source>
        <dbReference type="Proteomes" id="UP000324479"/>
    </source>
</evidence>
<evidence type="ECO:0000256" key="1">
    <source>
        <dbReference type="SAM" id="Phobius"/>
    </source>
</evidence>
<dbReference type="RefSeq" id="WP_150077374.1">
    <property type="nucleotide sequence ID" value="NZ_VWOX01000008.1"/>
</dbReference>
<keyword evidence="1" id="KW-1133">Transmembrane helix</keyword>
<keyword evidence="3" id="KW-1185">Reference proteome</keyword>
<organism evidence="2 3">
    <name type="scientific">Roseiconus nitratireducens</name>
    <dbReference type="NCBI Taxonomy" id="2605748"/>
    <lineage>
        <taxon>Bacteria</taxon>
        <taxon>Pseudomonadati</taxon>
        <taxon>Planctomycetota</taxon>
        <taxon>Planctomycetia</taxon>
        <taxon>Pirellulales</taxon>
        <taxon>Pirellulaceae</taxon>
        <taxon>Roseiconus</taxon>
    </lineage>
</organism>
<proteinExistence type="predicted"/>
<accession>A0A5M6D3Y5</accession>
<feature type="transmembrane region" description="Helical" evidence="1">
    <location>
        <begin position="456"/>
        <end position="479"/>
    </location>
</feature>
<evidence type="ECO:0000313" key="2">
    <source>
        <dbReference type="EMBL" id="KAA5542227.1"/>
    </source>
</evidence>
<keyword evidence="1" id="KW-0812">Transmembrane</keyword>
<protein>
    <submittedName>
        <fullName evidence="2">Uncharacterized protein</fullName>
    </submittedName>
</protein>